<sequence length="82" mass="8976">FLHSFKCGEFVVFHPGIVGGQERPFYSILEAESVLCTTWIGQASGSSIYPEAEGTLLPAPGALWPDNKEPILPKETVFPLTR</sequence>
<reference evidence="2" key="1">
    <citation type="submission" date="2025-08" db="UniProtKB">
        <authorList>
            <consortium name="RefSeq"/>
        </authorList>
    </citation>
    <scope>IDENTIFICATION</scope>
    <source>
        <tissue evidence="2">Blood</tissue>
    </source>
</reference>
<protein>
    <submittedName>
        <fullName evidence="2">LOW QUALITY PROTEIN: BH3-like motif-containing cell death inducer</fullName>
    </submittedName>
</protein>
<dbReference type="RefSeq" id="XP_070480722.1">
    <property type="nucleotide sequence ID" value="XM_070624621.1"/>
</dbReference>
<keyword evidence="1" id="KW-1185">Reference proteome</keyword>
<dbReference type="Proteomes" id="UP001652662">
    <property type="component" value="Chromosome 6"/>
</dbReference>
<name>A0ABM4PU56_EQUPR</name>
<feature type="non-terminal residue" evidence="2">
    <location>
        <position position="1"/>
    </location>
</feature>
<evidence type="ECO:0000313" key="2">
    <source>
        <dbReference type="RefSeq" id="XP_070480722.1"/>
    </source>
</evidence>
<gene>
    <name evidence="2" type="primary">BLID</name>
</gene>
<organism evidence="1 2">
    <name type="scientific">Equus przewalskii</name>
    <name type="common">Przewalski's horse</name>
    <name type="synonym">Equus caballus przewalskii</name>
    <dbReference type="NCBI Taxonomy" id="9798"/>
    <lineage>
        <taxon>Eukaryota</taxon>
        <taxon>Metazoa</taxon>
        <taxon>Chordata</taxon>
        <taxon>Craniata</taxon>
        <taxon>Vertebrata</taxon>
        <taxon>Euteleostomi</taxon>
        <taxon>Mammalia</taxon>
        <taxon>Eutheria</taxon>
        <taxon>Laurasiatheria</taxon>
        <taxon>Perissodactyla</taxon>
        <taxon>Equidae</taxon>
        <taxon>Equus</taxon>
    </lineage>
</organism>
<accession>A0ABM4PU56</accession>
<evidence type="ECO:0000313" key="1">
    <source>
        <dbReference type="Proteomes" id="UP001652662"/>
    </source>
</evidence>
<dbReference type="GeneID" id="103561974"/>
<proteinExistence type="predicted"/>